<keyword evidence="1" id="KW-0645">Protease</keyword>
<organism evidence="12 13">
    <name type="scientific">Smittium culicis</name>
    <dbReference type="NCBI Taxonomy" id="133412"/>
    <lineage>
        <taxon>Eukaryota</taxon>
        <taxon>Fungi</taxon>
        <taxon>Fungi incertae sedis</taxon>
        <taxon>Zoopagomycota</taxon>
        <taxon>Kickxellomycotina</taxon>
        <taxon>Harpellomycetes</taxon>
        <taxon>Harpellales</taxon>
        <taxon>Legeriomycetaceae</taxon>
        <taxon>Smittium</taxon>
    </lineage>
</organism>
<dbReference type="GO" id="GO:0004519">
    <property type="term" value="F:endonuclease activity"/>
    <property type="evidence" value="ECO:0007669"/>
    <property type="project" value="UniProtKB-KW"/>
</dbReference>
<keyword evidence="8" id="KW-0863">Zinc-finger</keyword>
<evidence type="ECO:0000256" key="7">
    <source>
        <dbReference type="ARBA" id="ARBA00023268"/>
    </source>
</evidence>
<sequence length="809" mass="91778">MSQGNSRINTDLFPKKFSGSESDVKIIDIWINRFNTAVALNSIEDSKAVDIFRLWTEGLAAEWQNDMEAISETTGLTLANWMDKLKSKFVKKIDQKGNLFTLLKFKKEGTEDMDTNNNRFRKYLSTIPTDMRTDGLVTKIYSDLLLAIDRDLWWSCSNIEGKSTLEALMKVTSKMMDIKDQAKPIEQENARKEEAGTESERQKLQDTVDQLSKELRQLTLLSQKDTPKRDYSEVTCYTCNKKGHTSRVCKSIPAGADPEKKPAVENKIMIALHEDEKAKVTYGGTASKRPRLDKILNKYPETMSEPCEIAKIVNLPRLGSISKTKKKRSSSNKASPNTEWAKRVLDSQAPISVKEVFNLKPKLIKDFIKSLHVFERSRDKSVLYAEQSERDSDSSSESENNEESDEEDEADPLSYLTTYINKEPIPLFLDPGAAYSIISDALLKSLNIRPTKLKVPIRIKPVSGNAVNIRKGVEMPIEFDDGTILMIPFIVLRECAIPILLGLDVCMRMKAKINYEDETYSIRIQGKKHVYQLSSKETILEEFSENFGVEEGEGDDSIPFLYASIESEISEAAYMDPLFVKTAADYDFAEELDKKINSELNNKDRNKVKNILMGFSEVFAHSLDNLTGIKSSEYSLKIGPEEKPPIQDLVKKNSIFEWSEKCQKSFNEVSRILLSAPRLTQPNFEKKIVLSTDASSFAVGAILEQENDKGELCPIAYYSKKLGDSESNYSAYEKECLAVEYDFELFHRAGKDNQVADYLFSPVLMATNANVAPDSTNLTEISWEQIRRFLSGETDEHQPRVRQQARNFI</sequence>
<dbReference type="GO" id="GO:0008233">
    <property type="term" value="F:peptidase activity"/>
    <property type="evidence" value="ECO:0007669"/>
    <property type="project" value="UniProtKB-KW"/>
</dbReference>
<dbReference type="InterPro" id="IPR041577">
    <property type="entry name" value="RT_RNaseH_2"/>
</dbReference>
<dbReference type="InterPro" id="IPR036875">
    <property type="entry name" value="Znf_CCHC_sf"/>
</dbReference>
<dbReference type="SMART" id="SM00343">
    <property type="entry name" value="ZnF_C2HC"/>
    <property type="match status" value="1"/>
</dbReference>
<dbReference type="SUPFAM" id="SSF56672">
    <property type="entry name" value="DNA/RNA polymerases"/>
    <property type="match status" value="1"/>
</dbReference>
<dbReference type="GO" id="GO:0008270">
    <property type="term" value="F:zinc ion binding"/>
    <property type="evidence" value="ECO:0007669"/>
    <property type="project" value="UniProtKB-KW"/>
</dbReference>
<evidence type="ECO:0000256" key="9">
    <source>
        <dbReference type="SAM" id="Coils"/>
    </source>
</evidence>
<evidence type="ECO:0000256" key="10">
    <source>
        <dbReference type="SAM" id="MobiDB-lite"/>
    </source>
</evidence>
<keyword evidence="8" id="KW-0479">Metal-binding</keyword>
<dbReference type="Proteomes" id="UP000187429">
    <property type="component" value="Unassembled WGS sequence"/>
</dbReference>
<dbReference type="Pfam" id="PF17919">
    <property type="entry name" value="RT_RNaseH_2"/>
    <property type="match status" value="1"/>
</dbReference>
<keyword evidence="6" id="KW-0238">DNA-binding</keyword>
<keyword evidence="7" id="KW-0511">Multifunctional enzyme</keyword>
<dbReference type="GO" id="GO:0006508">
    <property type="term" value="P:proteolysis"/>
    <property type="evidence" value="ECO:0007669"/>
    <property type="project" value="UniProtKB-KW"/>
</dbReference>
<evidence type="ECO:0000256" key="6">
    <source>
        <dbReference type="ARBA" id="ARBA00023125"/>
    </source>
</evidence>
<keyword evidence="8" id="KW-0862">Zinc</keyword>
<dbReference type="SUPFAM" id="SSF57756">
    <property type="entry name" value="Retrovirus zinc finger-like domains"/>
    <property type="match status" value="1"/>
</dbReference>
<accession>A0A1R1YMH4</accession>
<feature type="domain" description="CCHC-type" evidence="11">
    <location>
        <begin position="236"/>
        <end position="251"/>
    </location>
</feature>
<keyword evidence="5" id="KW-0378">Hydrolase</keyword>
<feature type="coiled-coil region" evidence="9">
    <location>
        <begin position="187"/>
        <end position="221"/>
    </location>
</feature>
<feature type="region of interest" description="Disordered" evidence="10">
    <location>
        <begin position="384"/>
        <end position="412"/>
    </location>
</feature>
<reference evidence="13" key="1">
    <citation type="submission" date="2017-01" db="EMBL/GenBank/DDBJ databases">
        <authorList>
            <person name="Wang Y."/>
            <person name="White M."/>
            <person name="Kvist S."/>
            <person name="Moncalvo J.-M."/>
        </authorList>
    </citation>
    <scope>NUCLEOTIDE SEQUENCE [LARGE SCALE GENOMIC DNA]</scope>
    <source>
        <strain evidence="13">ID-206-W2</strain>
    </source>
</reference>
<dbReference type="CDD" id="cd09274">
    <property type="entry name" value="RNase_HI_RT_Ty3"/>
    <property type="match status" value="1"/>
</dbReference>
<name>A0A1R1YMH4_9FUNG</name>
<evidence type="ECO:0000256" key="8">
    <source>
        <dbReference type="PROSITE-ProRule" id="PRU00047"/>
    </source>
</evidence>
<dbReference type="CDD" id="cd00303">
    <property type="entry name" value="retropepsin_like"/>
    <property type="match status" value="1"/>
</dbReference>
<dbReference type="PANTHER" id="PTHR37984">
    <property type="entry name" value="PROTEIN CBG26694"/>
    <property type="match status" value="1"/>
</dbReference>
<evidence type="ECO:0000256" key="1">
    <source>
        <dbReference type="ARBA" id="ARBA00022670"/>
    </source>
</evidence>
<evidence type="ECO:0000256" key="3">
    <source>
        <dbReference type="ARBA" id="ARBA00022695"/>
    </source>
</evidence>
<keyword evidence="4" id="KW-0540">Nuclease</keyword>
<dbReference type="Pfam" id="PF13650">
    <property type="entry name" value="Asp_protease_2"/>
    <property type="match status" value="1"/>
</dbReference>
<protein>
    <submittedName>
        <fullName evidence="12">Transposon Tf2-6 polyprotein</fullName>
    </submittedName>
</protein>
<evidence type="ECO:0000256" key="4">
    <source>
        <dbReference type="ARBA" id="ARBA00022722"/>
    </source>
</evidence>
<dbReference type="GO" id="GO:0003677">
    <property type="term" value="F:DNA binding"/>
    <property type="evidence" value="ECO:0007669"/>
    <property type="project" value="UniProtKB-KW"/>
</dbReference>
<dbReference type="AlphaFoldDB" id="A0A1R1YMH4"/>
<dbReference type="PANTHER" id="PTHR37984:SF5">
    <property type="entry name" value="PROTEIN NYNRIN-LIKE"/>
    <property type="match status" value="1"/>
</dbReference>
<dbReference type="SUPFAM" id="SSF50630">
    <property type="entry name" value="Acid proteases"/>
    <property type="match status" value="1"/>
</dbReference>
<keyword evidence="9" id="KW-0175">Coiled coil</keyword>
<dbReference type="InterPro" id="IPR001878">
    <property type="entry name" value="Znf_CCHC"/>
</dbReference>
<keyword evidence="13" id="KW-1185">Reference proteome</keyword>
<dbReference type="GO" id="GO:0016779">
    <property type="term" value="F:nucleotidyltransferase activity"/>
    <property type="evidence" value="ECO:0007669"/>
    <property type="project" value="UniProtKB-KW"/>
</dbReference>
<dbReference type="InterPro" id="IPR050951">
    <property type="entry name" value="Retrovirus_Pol_polyprotein"/>
</dbReference>
<dbReference type="EMBL" id="LSSM01000709">
    <property type="protein sequence ID" value="OMJ28112.1"/>
    <property type="molecule type" value="Genomic_DNA"/>
</dbReference>
<dbReference type="Gene3D" id="2.40.70.10">
    <property type="entry name" value="Acid Proteases"/>
    <property type="match status" value="1"/>
</dbReference>
<feature type="compositionally biased region" description="Basic and acidic residues" evidence="10">
    <location>
        <begin position="384"/>
        <end position="393"/>
    </location>
</feature>
<evidence type="ECO:0000313" key="13">
    <source>
        <dbReference type="Proteomes" id="UP000187429"/>
    </source>
</evidence>
<dbReference type="InterPro" id="IPR021109">
    <property type="entry name" value="Peptidase_aspartic_dom_sf"/>
</dbReference>
<evidence type="ECO:0000256" key="2">
    <source>
        <dbReference type="ARBA" id="ARBA00022679"/>
    </source>
</evidence>
<feature type="region of interest" description="Disordered" evidence="10">
    <location>
        <begin position="322"/>
        <end position="341"/>
    </location>
</feature>
<evidence type="ECO:0000313" key="12">
    <source>
        <dbReference type="EMBL" id="OMJ28112.1"/>
    </source>
</evidence>
<gene>
    <name evidence="12" type="ORF">AYI69_g2421</name>
</gene>
<dbReference type="OrthoDB" id="8026949at2759"/>
<keyword evidence="5" id="KW-0255">Endonuclease</keyword>
<comment type="caution">
    <text evidence="12">The sequence shown here is derived from an EMBL/GenBank/DDBJ whole genome shotgun (WGS) entry which is preliminary data.</text>
</comment>
<dbReference type="InterPro" id="IPR043502">
    <property type="entry name" value="DNA/RNA_pol_sf"/>
</dbReference>
<proteinExistence type="predicted"/>
<keyword evidence="2" id="KW-0808">Transferase</keyword>
<evidence type="ECO:0000256" key="5">
    <source>
        <dbReference type="ARBA" id="ARBA00022759"/>
    </source>
</evidence>
<feature type="compositionally biased region" description="Acidic residues" evidence="10">
    <location>
        <begin position="394"/>
        <end position="411"/>
    </location>
</feature>
<keyword evidence="3" id="KW-0548">Nucleotidyltransferase</keyword>
<dbReference type="PROSITE" id="PS50158">
    <property type="entry name" value="ZF_CCHC"/>
    <property type="match status" value="1"/>
</dbReference>
<evidence type="ECO:0000259" key="11">
    <source>
        <dbReference type="PROSITE" id="PS50158"/>
    </source>
</evidence>